<evidence type="ECO:0000313" key="1">
    <source>
        <dbReference type="EMBL" id="APZ82327.1"/>
    </source>
</evidence>
<accession>A0A217EQL2</accession>
<dbReference type="Proteomes" id="UP000224660">
    <property type="component" value="Segment"/>
</dbReference>
<reference evidence="1 2" key="1">
    <citation type="journal article" date="2017" name="Viruses">
        <title>Characterization of Bacillus subtilis Viruses vB_BsuM-Goe2 and vB_BsuM-Goe3.</title>
        <authorList>
            <person name="Willms I.M."/>
            <person name="Hoppert M."/>
            <person name="Hertel R."/>
        </authorList>
    </citation>
    <scope>NUCLEOTIDE SEQUENCE [LARGE SCALE GENOMIC DNA]</scope>
</reference>
<gene>
    <name evidence="1" type="ORF">Goe2_c09100</name>
</gene>
<evidence type="ECO:0000313" key="2">
    <source>
        <dbReference type="Proteomes" id="UP000224660"/>
    </source>
</evidence>
<proteinExistence type="predicted"/>
<sequence>MDDNIFRSVSEEYITKYLDINMVDSLFTACYNLSSLIGDCNGRLPRDIARRAVRNLEIVAPGVIMVGDMSVINAPQPPDITIPQDMYVAEVTNHGFQLYTQIKKDDYTVVLGADETTRVQYFSPLVYYSEDVPPEIRYALIGLYLDSFALYRELMGSSYNSTLDSILYSDMERMITNLSWVSKKVEDLKPVPYELVVAVRSLMNTLVHVKNIKRLFSVTYGAKLEEVLGED</sequence>
<dbReference type="EMBL" id="KY368639">
    <property type="protein sequence ID" value="APZ82327.1"/>
    <property type="molecule type" value="Genomic_DNA"/>
</dbReference>
<protein>
    <submittedName>
        <fullName evidence="1">Uncharacterized protein</fullName>
    </submittedName>
</protein>
<organism evidence="1 2">
    <name type="scientific">Bacillus phage vB_BsuM-Goe2</name>
    <dbReference type="NCBI Taxonomy" id="1933062"/>
    <lineage>
        <taxon>Viruses</taxon>
        <taxon>Duplodnaviria</taxon>
        <taxon>Heunggongvirae</taxon>
        <taxon>Uroviricota</taxon>
        <taxon>Caudoviricetes</taxon>
        <taxon>Herelleviridae</taxon>
        <taxon>Spounavirinae</taxon>
        <taxon>Okubovirus</taxon>
        <taxon>Okubovirus camphawk</taxon>
    </lineage>
</organism>
<name>A0A217EQL2_9CAUD</name>